<sequence>MTVKTIEQQIQLLAPDSIFEFFIIDLPQRTGGGRFYFHAGTNEVNKPVIWQGKTYQPMPVQATGFDISGEGKLPRPKLKVANFGGVISAELQAKDDLLGCQVTRKRTMQCFLDAENFPSKTNEEADPNQHFADDVWFIDQKTLETPEVVEFELASVFDLMGVHLPNRQVMRNSCQWTYRSPECGYTGRAFDKDDKPTDIASADFCSKRLESCRARRNYFADGIIAFGGFPGATRA</sequence>
<dbReference type="EMBL" id="KP942676">
    <property type="protein sequence ID" value="AKG47479.1"/>
    <property type="molecule type" value="Genomic_DNA"/>
</dbReference>
<dbReference type="RefSeq" id="WP_181374655.1">
    <property type="nucleotide sequence ID" value="NZ_KP942676.1"/>
</dbReference>
<dbReference type="AlphaFoldDB" id="A0A0K0MPX0"/>
<dbReference type="Pfam" id="PF05100">
    <property type="entry name" value="Phage_tail_L"/>
    <property type="match status" value="1"/>
</dbReference>
<gene>
    <name evidence="1" type="ORF">pA_00039</name>
</gene>
<dbReference type="GO" id="GO:0046718">
    <property type="term" value="P:symbiont entry into host cell"/>
    <property type="evidence" value="ECO:0007669"/>
    <property type="project" value="InterPro"/>
</dbReference>
<dbReference type="NCBIfam" id="TIGR01600">
    <property type="entry name" value="phage_tail_L"/>
    <property type="match status" value="1"/>
</dbReference>
<accession>A0A0K0MPX0</accession>
<dbReference type="GO" id="GO:0030430">
    <property type="term" value="C:host cell cytoplasm"/>
    <property type="evidence" value="ECO:0007669"/>
    <property type="project" value="InterPro"/>
</dbReference>
<organism evidence="1">
    <name type="scientific">Pectobacterium carotovorum</name>
    <name type="common">Erwinia carotovora</name>
    <dbReference type="NCBI Taxonomy" id="554"/>
    <lineage>
        <taxon>Bacteria</taxon>
        <taxon>Pseudomonadati</taxon>
        <taxon>Pseudomonadota</taxon>
        <taxon>Gammaproteobacteria</taxon>
        <taxon>Enterobacterales</taxon>
        <taxon>Pectobacteriaceae</taxon>
        <taxon>Pectobacterium</taxon>
    </lineage>
</organism>
<dbReference type="GO" id="GO:0051536">
    <property type="term" value="F:iron-sulfur cluster binding"/>
    <property type="evidence" value="ECO:0007669"/>
    <property type="project" value="InterPro"/>
</dbReference>
<name>A0A0K0MPX0_PECCA</name>
<protein>
    <submittedName>
        <fullName evidence="1">Phage minor tail protein L</fullName>
    </submittedName>
</protein>
<proteinExistence type="predicted"/>
<reference evidence="1" key="2">
    <citation type="submission" date="2015-03" db="EMBL/GenBank/DDBJ databases">
        <authorList>
            <person name="Welte C."/>
            <person name="de Graaf R."/>
            <person name="van den Bosch T.J.M."/>
            <person name="Op den Camp H."/>
            <person name="van Dam N."/>
            <person name="Jetten M."/>
        </authorList>
    </citation>
    <scope>NUCLEOTIDE SEQUENCE</scope>
    <source>
        <plasmid evidence="1">Drgb1</plasmid>
    </source>
</reference>
<geneLocation type="plasmid" evidence="1">
    <name>Drgb1</name>
</geneLocation>
<keyword evidence="1" id="KW-0614">Plasmid</keyword>
<reference evidence="1" key="1">
    <citation type="journal article" date="2015" name="Environ. Microbiol.">
        <title>Plasmids from the gut microbiome of cabbage root fly larvae encode SaxA that catalyses the conversion of the plant toxin 2-phenylethyl isothiocyanate.</title>
        <authorList>
            <person name="Welte C.U."/>
            <person name="de Graaf R.M."/>
            <person name="van den Bosch T.J."/>
            <person name="Op den Camp H.J."/>
            <person name="van Dam N.M."/>
            <person name="Jetten M.S."/>
        </authorList>
    </citation>
    <scope>NUCLEOTIDE SEQUENCE</scope>
    <source>
        <plasmid evidence="1">Drgb1</plasmid>
    </source>
</reference>
<dbReference type="InterPro" id="IPR006487">
    <property type="entry name" value="Phage_lambda_L"/>
</dbReference>
<evidence type="ECO:0000313" key="1">
    <source>
        <dbReference type="EMBL" id="AKG47479.1"/>
    </source>
</evidence>